<dbReference type="GO" id="GO:0019323">
    <property type="term" value="P:pentose catabolic process"/>
    <property type="evidence" value="ECO:0007669"/>
    <property type="project" value="TreeGrafter"/>
</dbReference>
<dbReference type="Gene3D" id="3.40.225.10">
    <property type="entry name" value="Class II aldolase/adducin N-terminal domain"/>
    <property type="match status" value="1"/>
</dbReference>
<name>A0AB39BEE6_9MICO</name>
<evidence type="ECO:0000313" key="4">
    <source>
        <dbReference type="EMBL" id="XDI04505.1"/>
    </source>
</evidence>
<dbReference type="SUPFAM" id="SSF53639">
    <property type="entry name" value="AraD/HMP-PK domain-like"/>
    <property type="match status" value="1"/>
</dbReference>
<feature type="domain" description="Class II aldolase/adducin N-terminal" evidence="3">
    <location>
        <begin position="16"/>
        <end position="194"/>
    </location>
</feature>
<organism evidence="4">
    <name type="scientific">Herbiconiux sp. A18JL235</name>
    <dbReference type="NCBI Taxonomy" id="3152363"/>
    <lineage>
        <taxon>Bacteria</taxon>
        <taxon>Bacillati</taxon>
        <taxon>Actinomycetota</taxon>
        <taxon>Actinomycetes</taxon>
        <taxon>Micrococcales</taxon>
        <taxon>Microbacteriaceae</taxon>
        <taxon>Herbiconiux</taxon>
    </lineage>
</organism>
<accession>A0AB39BEE6</accession>
<dbReference type="GO" id="GO:0046872">
    <property type="term" value="F:metal ion binding"/>
    <property type="evidence" value="ECO:0007669"/>
    <property type="project" value="UniProtKB-KW"/>
</dbReference>
<dbReference type="SMART" id="SM01007">
    <property type="entry name" value="Aldolase_II"/>
    <property type="match status" value="1"/>
</dbReference>
<sequence length="229" mass="23917">MTDASVPGVTLLDLRDTVIAMGARIAAAGISPGSSGNLSVRSGDLVYATGTGTDLGRLTRDDIAVLDRSGERLDGPRASKETSLHLAFYAKNPSHTAVVHVHSPHAVALSCLEPWSEFSAVPPLTPYFVMRVGQAPLIPFRVPGSPELGELVGALDFPFQAAVLSNHGQITSGVDAQAAVEAAIELEEACRIALLTEGRPRRVLPPADVVALSEKWGTPWSTAVAPGTP</sequence>
<gene>
    <name evidence="4" type="ORF">ABFY20_14350</name>
</gene>
<dbReference type="RefSeq" id="WP_368496908.1">
    <property type="nucleotide sequence ID" value="NZ_CP162511.1"/>
</dbReference>
<dbReference type="PANTHER" id="PTHR22789">
    <property type="entry name" value="FUCULOSE PHOSPHATE ALDOLASE"/>
    <property type="match status" value="1"/>
</dbReference>
<evidence type="ECO:0000259" key="3">
    <source>
        <dbReference type="SMART" id="SM01007"/>
    </source>
</evidence>
<reference evidence="4" key="1">
    <citation type="submission" date="2024-05" db="EMBL/GenBank/DDBJ databases">
        <title>Herbiconiux sp. A18JL235.</title>
        <authorList>
            <person name="Zhang G."/>
        </authorList>
    </citation>
    <scope>NUCLEOTIDE SEQUENCE</scope>
    <source>
        <strain evidence="4">A18JL235</strain>
    </source>
</reference>
<protein>
    <submittedName>
        <fullName evidence="4">Class II aldolase/adducin family protein</fullName>
    </submittedName>
</protein>
<dbReference type="GO" id="GO:0016832">
    <property type="term" value="F:aldehyde-lyase activity"/>
    <property type="evidence" value="ECO:0007669"/>
    <property type="project" value="TreeGrafter"/>
</dbReference>
<keyword evidence="2" id="KW-0456">Lyase</keyword>
<dbReference type="InterPro" id="IPR001303">
    <property type="entry name" value="Aldolase_II/adducin_N"/>
</dbReference>
<evidence type="ECO:0000256" key="2">
    <source>
        <dbReference type="ARBA" id="ARBA00023239"/>
    </source>
</evidence>
<keyword evidence="1" id="KW-0479">Metal-binding</keyword>
<proteinExistence type="predicted"/>
<dbReference type="GO" id="GO:0005829">
    <property type="term" value="C:cytosol"/>
    <property type="evidence" value="ECO:0007669"/>
    <property type="project" value="TreeGrafter"/>
</dbReference>
<evidence type="ECO:0000256" key="1">
    <source>
        <dbReference type="ARBA" id="ARBA00022723"/>
    </source>
</evidence>
<dbReference type="EMBL" id="CP162511">
    <property type="protein sequence ID" value="XDI04505.1"/>
    <property type="molecule type" value="Genomic_DNA"/>
</dbReference>
<dbReference type="Pfam" id="PF00596">
    <property type="entry name" value="Aldolase_II"/>
    <property type="match status" value="1"/>
</dbReference>
<dbReference type="InterPro" id="IPR036409">
    <property type="entry name" value="Aldolase_II/adducin_N_sf"/>
</dbReference>
<dbReference type="AlphaFoldDB" id="A0AB39BEE6"/>
<dbReference type="PANTHER" id="PTHR22789:SF0">
    <property type="entry name" value="3-OXO-TETRONATE 4-PHOSPHATE DECARBOXYLASE-RELATED"/>
    <property type="match status" value="1"/>
</dbReference>
<dbReference type="InterPro" id="IPR050197">
    <property type="entry name" value="Aldolase_class_II_sugar_metab"/>
</dbReference>